<dbReference type="PANTHER" id="PTHR33376:SF4">
    <property type="entry name" value="SIALIC ACID-BINDING PERIPLASMIC PROTEIN SIAP"/>
    <property type="match status" value="1"/>
</dbReference>
<comment type="subcellular location">
    <subcellularLocation>
        <location evidence="1">Periplasm</location>
    </subcellularLocation>
</comment>
<keyword evidence="3" id="KW-0574">Periplasm</keyword>
<proteinExistence type="predicted"/>
<evidence type="ECO:0000256" key="4">
    <source>
        <dbReference type="SAM" id="SignalP"/>
    </source>
</evidence>
<feature type="chain" id="PRO_5011453677" evidence="4">
    <location>
        <begin position="25"/>
        <end position="328"/>
    </location>
</feature>
<dbReference type="EMBL" id="FOXA01000023">
    <property type="protein sequence ID" value="SFP97600.1"/>
    <property type="molecule type" value="Genomic_DNA"/>
</dbReference>
<evidence type="ECO:0000256" key="3">
    <source>
        <dbReference type="ARBA" id="ARBA00022764"/>
    </source>
</evidence>
<keyword evidence="6" id="KW-1185">Reference proteome</keyword>
<dbReference type="InterPro" id="IPR018389">
    <property type="entry name" value="DctP_fam"/>
</dbReference>
<protein>
    <submittedName>
        <fullName evidence="5">TRAP-type C4-dicarboxylate transport system, substrate-binding protein</fullName>
    </submittedName>
</protein>
<dbReference type="GO" id="GO:0042597">
    <property type="term" value="C:periplasmic space"/>
    <property type="evidence" value="ECO:0007669"/>
    <property type="project" value="UniProtKB-SubCell"/>
</dbReference>
<evidence type="ECO:0000256" key="1">
    <source>
        <dbReference type="ARBA" id="ARBA00004418"/>
    </source>
</evidence>
<dbReference type="STRING" id="441119.SAMN04488047_12316"/>
<feature type="signal peptide" evidence="4">
    <location>
        <begin position="1"/>
        <end position="24"/>
    </location>
</feature>
<evidence type="ECO:0000256" key="2">
    <source>
        <dbReference type="ARBA" id="ARBA00022729"/>
    </source>
</evidence>
<gene>
    <name evidence="5" type="ORF">SAMN04488047_12316</name>
</gene>
<dbReference type="RefSeq" id="WP_245759332.1">
    <property type="nucleotide sequence ID" value="NZ_FOXA01000023.1"/>
</dbReference>
<reference evidence="5 6" key="1">
    <citation type="submission" date="2016-10" db="EMBL/GenBank/DDBJ databases">
        <authorList>
            <person name="de Groot N.N."/>
        </authorList>
    </citation>
    <scope>NUCLEOTIDE SEQUENCE [LARGE SCALE GENOMIC DNA]</scope>
    <source>
        <strain evidence="5 6">DSM 19547</strain>
    </source>
</reference>
<accession>A0A1I5UQX1</accession>
<dbReference type="Gene3D" id="3.40.190.170">
    <property type="entry name" value="Bacterial extracellular solute-binding protein, family 7"/>
    <property type="match status" value="1"/>
</dbReference>
<dbReference type="PANTHER" id="PTHR33376">
    <property type="match status" value="1"/>
</dbReference>
<evidence type="ECO:0000313" key="6">
    <source>
        <dbReference type="Proteomes" id="UP000199356"/>
    </source>
</evidence>
<dbReference type="AlphaFoldDB" id="A0A1I5UQX1"/>
<keyword evidence="2 4" id="KW-0732">Signal</keyword>
<dbReference type="NCBIfam" id="NF037995">
    <property type="entry name" value="TRAP_S1"/>
    <property type="match status" value="1"/>
</dbReference>
<dbReference type="InterPro" id="IPR038404">
    <property type="entry name" value="TRAP_DctP_sf"/>
</dbReference>
<dbReference type="Pfam" id="PF03480">
    <property type="entry name" value="DctP"/>
    <property type="match status" value="1"/>
</dbReference>
<sequence length="328" mass="35302">MTKHFSTALAGAALLATTALPALAQTAWDMPTPYGDSVFHTQNIQQFAEDVGEATGGDLTITVHSAGSLFAHPEIKDSVRRGLAPVGEVLMSRLANEDAVFSVDSIPFLADNYDEARALWEASRPLVEEKLAEQGLTLLYAVPWPGQSLYTQEPVESTADLEGAAFRAYNTATERLAQLMGAVPTQIETGDIPTAFATGRVDAMITSPSTGVSSQAWDFTDYYTDTQAWLPKNMVIVNSTAFDGLPEEQRQAVLDAAAEAETRGWEMSEAETAEKIATLKENGMTVAEPSETLSGELSEIGHTMTQEWLEEAGDEGAALIEDYRAATE</sequence>
<evidence type="ECO:0000313" key="5">
    <source>
        <dbReference type="EMBL" id="SFP97600.1"/>
    </source>
</evidence>
<organism evidence="5 6">
    <name type="scientific">Tranquillimonas alkanivorans</name>
    <dbReference type="NCBI Taxonomy" id="441119"/>
    <lineage>
        <taxon>Bacteria</taxon>
        <taxon>Pseudomonadati</taxon>
        <taxon>Pseudomonadota</taxon>
        <taxon>Alphaproteobacteria</taxon>
        <taxon>Rhodobacterales</taxon>
        <taxon>Roseobacteraceae</taxon>
        <taxon>Tranquillimonas</taxon>
    </lineage>
</organism>
<dbReference type="GO" id="GO:0055085">
    <property type="term" value="P:transmembrane transport"/>
    <property type="evidence" value="ECO:0007669"/>
    <property type="project" value="InterPro"/>
</dbReference>
<dbReference type="Proteomes" id="UP000199356">
    <property type="component" value="Unassembled WGS sequence"/>
</dbReference>
<name>A0A1I5UQX1_9RHOB</name>
<dbReference type="CDD" id="cd13602">
    <property type="entry name" value="PBP2_TRAP_BpDctp6_7"/>
    <property type="match status" value="1"/>
</dbReference>